<sequence>MSESTKMNWLSKDFIQYDKGILIACDQTLEWLLPWWWSHYQTNNHLPVAFVDFGMSAAAREWCKDKGIYIPFTEPLDFLVSPDKINRILREKWTSLFLNKEFWKIRALCLKKPFAMIKSPFLKTVWTDVDCEIKGSLDALFETCQNGSGFAIAPQPEFALKNYIQEGLLRPGQKIYNAGVVVYPYQSPLVSTWAQAIIERNAYFSGDSDLLADIIQSENFPIYELPQIYNWRMAQGENPEAVIIHWVADWGKKHIKENMKNLSLETF</sequence>
<protein>
    <submittedName>
        <fullName evidence="1">Uncharacterized protein</fullName>
    </submittedName>
</protein>
<dbReference type="EMBL" id="JSAN01000127">
    <property type="protein sequence ID" value="KIC70957.1"/>
    <property type="molecule type" value="Genomic_DNA"/>
</dbReference>
<reference evidence="1 2" key="1">
    <citation type="journal article" date="2014" name="Mol. Biol. Evol.">
        <title>Massive expansion of Ubiquitination-related gene families within the Chlamydiae.</title>
        <authorList>
            <person name="Domman D."/>
            <person name="Collingro A."/>
            <person name="Lagkouvardos I."/>
            <person name="Gehre L."/>
            <person name="Weinmaier T."/>
            <person name="Rattei T."/>
            <person name="Subtil A."/>
            <person name="Horn M."/>
        </authorList>
    </citation>
    <scope>NUCLEOTIDE SEQUENCE [LARGE SCALE GENOMIC DNA]</scope>
    <source>
        <strain evidence="1 2">EI2</strain>
    </source>
</reference>
<accession>A0A0C1JUI8</accession>
<comment type="caution">
    <text evidence="1">The sequence shown here is derived from an EMBL/GenBank/DDBJ whole genome shotgun (WGS) entry which is preliminary data.</text>
</comment>
<dbReference type="AlphaFoldDB" id="A0A0C1JUI8"/>
<evidence type="ECO:0000313" key="2">
    <source>
        <dbReference type="Proteomes" id="UP000031465"/>
    </source>
</evidence>
<evidence type="ECO:0000313" key="1">
    <source>
        <dbReference type="EMBL" id="KIC70957.1"/>
    </source>
</evidence>
<dbReference type="PATRIC" id="fig|362787.3.peg.1846"/>
<dbReference type="Gene3D" id="3.90.550.10">
    <property type="entry name" value="Spore Coat Polysaccharide Biosynthesis Protein SpsA, Chain A"/>
    <property type="match status" value="1"/>
</dbReference>
<proteinExistence type="predicted"/>
<name>A0A0C1JUI8_9BACT</name>
<dbReference type="SUPFAM" id="SSF53448">
    <property type="entry name" value="Nucleotide-diphospho-sugar transferases"/>
    <property type="match status" value="1"/>
</dbReference>
<dbReference type="InterPro" id="IPR029044">
    <property type="entry name" value="Nucleotide-diphossugar_trans"/>
</dbReference>
<gene>
    <name evidence="1" type="ORF">DB44_FE00080</name>
</gene>
<dbReference type="Proteomes" id="UP000031465">
    <property type="component" value="Unassembled WGS sequence"/>
</dbReference>
<organism evidence="1 2">
    <name type="scientific">Candidatus Protochlamydia amoebophila</name>
    <dbReference type="NCBI Taxonomy" id="362787"/>
    <lineage>
        <taxon>Bacteria</taxon>
        <taxon>Pseudomonadati</taxon>
        <taxon>Chlamydiota</taxon>
        <taxon>Chlamydiia</taxon>
        <taxon>Parachlamydiales</taxon>
        <taxon>Parachlamydiaceae</taxon>
        <taxon>Candidatus Protochlamydia</taxon>
    </lineage>
</organism>